<comment type="subcellular location">
    <subcellularLocation>
        <location evidence="1">Membrane</location>
        <topology evidence="1">Multi-pass membrane protein</topology>
    </subcellularLocation>
</comment>
<dbReference type="OrthoDB" id="5293641at2"/>
<evidence type="ECO:0000256" key="5">
    <source>
        <dbReference type="SAM" id="Phobius"/>
    </source>
</evidence>
<evidence type="ECO:0000256" key="1">
    <source>
        <dbReference type="ARBA" id="ARBA00004141"/>
    </source>
</evidence>
<dbReference type="Pfam" id="PF07298">
    <property type="entry name" value="NnrU"/>
    <property type="match status" value="1"/>
</dbReference>
<dbReference type="EMBL" id="PUGF01000007">
    <property type="protein sequence ID" value="PRC93497.1"/>
    <property type="molecule type" value="Genomic_DNA"/>
</dbReference>
<keyword evidence="4 5" id="KW-0472">Membrane</keyword>
<protein>
    <submittedName>
        <fullName evidence="7">Putative membrane protein</fullName>
    </submittedName>
</protein>
<name>A0A2S9H0J9_9BURK</name>
<evidence type="ECO:0000256" key="3">
    <source>
        <dbReference type="ARBA" id="ARBA00022989"/>
    </source>
</evidence>
<dbReference type="Proteomes" id="UP000237839">
    <property type="component" value="Unassembled WGS sequence"/>
</dbReference>
<keyword evidence="8" id="KW-1185">Reference proteome</keyword>
<gene>
    <name evidence="7" type="ORF">S2091_1884</name>
</gene>
<dbReference type="InterPro" id="IPR009915">
    <property type="entry name" value="NnrU_dom"/>
</dbReference>
<feature type="transmembrane region" description="Helical" evidence="5">
    <location>
        <begin position="71"/>
        <end position="93"/>
    </location>
</feature>
<dbReference type="AlphaFoldDB" id="A0A2S9H0J9"/>
<keyword evidence="2 5" id="KW-0812">Transmembrane</keyword>
<comment type="caution">
    <text evidence="7">The sequence shown here is derived from an EMBL/GenBank/DDBJ whole genome shotgun (WGS) entry which is preliminary data.</text>
</comment>
<accession>A0A2S9H0J9</accession>
<evidence type="ECO:0000256" key="4">
    <source>
        <dbReference type="ARBA" id="ARBA00023136"/>
    </source>
</evidence>
<evidence type="ECO:0000259" key="6">
    <source>
        <dbReference type="Pfam" id="PF07298"/>
    </source>
</evidence>
<dbReference type="RefSeq" id="WP_105531539.1">
    <property type="nucleotide sequence ID" value="NZ_PUGF01000007.1"/>
</dbReference>
<feature type="transmembrane region" description="Helical" evidence="5">
    <location>
        <begin position="40"/>
        <end position="59"/>
    </location>
</feature>
<evidence type="ECO:0000256" key="2">
    <source>
        <dbReference type="ARBA" id="ARBA00022692"/>
    </source>
</evidence>
<evidence type="ECO:0000313" key="8">
    <source>
        <dbReference type="Proteomes" id="UP000237839"/>
    </source>
</evidence>
<evidence type="ECO:0000313" key="7">
    <source>
        <dbReference type="EMBL" id="PRC93497.1"/>
    </source>
</evidence>
<dbReference type="GO" id="GO:0016020">
    <property type="term" value="C:membrane"/>
    <property type="evidence" value="ECO:0007669"/>
    <property type="project" value="UniProtKB-SubCell"/>
</dbReference>
<reference evidence="7 8" key="1">
    <citation type="submission" date="2018-02" db="EMBL/GenBank/DDBJ databases">
        <title>Solimicrobium silvestre gen. nov., sp. nov., isolated from alpine forest soil.</title>
        <authorList>
            <person name="Margesin R."/>
            <person name="Albuquerque L."/>
            <person name="Zhang D.-C."/>
            <person name="Froufe H.J.C."/>
            <person name="Severino R."/>
            <person name="Roxo I."/>
            <person name="Egas C."/>
            <person name="Da Costa M.S."/>
        </authorList>
    </citation>
    <scope>NUCLEOTIDE SEQUENCE [LARGE SCALE GENOMIC DNA]</scope>
    <source>
        <strain evidence="7 8">S20-91</strain>
    </source>
</reference>
<feature type="transmembrane region" description="Helical" evidence="5">
    <location>
        <begin position="164"/>
        <end position="186"/>
    </location>
</feature>
<feature type="transmembrane region" description="Helical" evidence="5">
    <location>
        <begin position="113"/>
        <end position="143"/>
    </location>
</feature>
<keyword evidence="3 5" id="KW-1133">Transmembrane helix</keyword>
<sequence length="192" mass="21335">MLILVSGLFLFFGVHSIRLFADGWRARQIERIGAMPWKGIYSVVSIIGFGLIIWGFGLARSTPIILWVPPTWTRHLTAGLMLISFLLLVATYVPGNRIKAIIGHPMLLAVKVWAAAHLLANGTLADTILFGAFLIWSITNFAVSRRRDRLSGVIYPVIGIWRDLMVICIGLIAFVLFAHFGHVWLIGVNPFG</sequence>
<proteinExistence type="predicted"/>
<organism evidence="7 8">
    <name type="scientific">Solimicrobium silvestre</name>
    <dbReference type="NCBI Taxonomy" id="2099400"/>
    <lineage>
        <taxon>Bacteria</taxon>
        <taxon>Pseudomonadati</taxon>
        <taxon>Pseudomonadota</taxon>
        <taxon>Betaproteobacteria</taxon>
        <taxon>Burkholderiales</taxon>
        <taxon>Oxalobacteraceae</taxon>
        <taxon>Solimicrobium</taxon>
    </lineage>
</organism>
<feature type="domain" description="NnrU" evidence="6">
    <location>
        <begin position="3"/>
        <end position="190"/>
    </location>
</feature>